<sequence length="225" mass="23569">MEYEFTHQPSFTQLTVTLDAGESVVAEPGAMVGHSSSVTMETGTSRDGLLSSAKSLLGGESAFANEFTASDGPGTVRLAPPSPGDVMAQELHDETLYTVDGAFLAATGDIDIDSELGGLKSMLGEASLTPLALKGTGTAFVDAYGGLAKLELDAGESYVLDNEHLIAWDDDIEYSVERVGGLKSTLLSGEGLVFEFTGPGTAWYQTRDLDALVSVLAPRLPSQQE</sequence>
<reference evidence="1 2" key="1">
    <citation type="submission" date="2018-11" db="EMBL/GenBank/DDBJ databases">
        <title>Genome sequences of Natronomonas sp. CBA1133.</title>
        <authorList>
            <person name="Roh S.W."/>
            <person name="Cha I.-T."/>
        </authorList>
    </citation>
    <scope>NUCLEOTIDE SEQUENCE [LARGE SCALE GENOMIC DNA]</scope>
    <source>
        <strain evidence="1 2">CBA1133</strain>
    </source>
</reference>
<dbReference type="PANTHER" id="PTHR43657">
    <property type="entry name" value="TRYPTOPHAN RNA-BINDING ATTENUATOR PROTEIN-LIKE PROTEIN"/>
    <property type="match status" value="1"/>
</dbReference>
<dbReference type="InterPro" id="IPR036983">
    <property type="entry name" value="AIM24_sf"/>
</dbReference>
<protein>
    <submittedName>
        <fullName evidence="1">TIGR00266 family protein</fullName>
    </submittedName>
</protein>
<dbReference type="RefSeq" id="WP_123124015.1">
    <property type="nucleotide sequence ID" value="NZ_QKNW01000001.1"/>
</dbReference>
<dbReference type="NCBIfam" id="TIGR00266">
    <property type="entry name" value="TIGR00266 family protein"/>
    <property type="match status" value="1"/>
</dbReference>
<evidence type="ECO:0000313" key="1">
    <source>
        <dbReference type="EMBL" id="RNJ26291.1"/>
    </source>
</evidence>
<dbReference type="Proteomes" id="UP000270581">
    <property type="component" value="Unassembled WGS sequence"/>
</dbReference>
<evidence type="ECO:0000313" key="2">
    <source>
        <dbReference type="Proteomes" id="UP000270581"/>
    </source>
</evidence>
<dbReference type="PANTHER" id="PTHR43657:SF1">
    <property type="entry name" value="ALTERED INHERITANCE OF MITOCHONDRIA PROTEIN 24, MITOCHONDRIAL"/>
    <property type="match status" value="1"/>
</dbReference>
<name>A0AAJ4R8V4_9EURY</name>
<gene>
    <name evidence="1" type="ORF">Nmn1133_06105</name>
</gene>
<dbReference type="AlphaFoldDB" id="A0AAJ4R8V4"/>
<dbReference type="EMBL" id="RJJC01000001">
    <property type="protein sequence ID" value="RNJ26291.1"/>
    <property type="molecule type" value="Genomic_DNA"/>
</dbReference>
<dbReference type="Gene3D" id="3.60.160.10">
    <property type="entry name" value="Mitochondrial biogenesis AIM24"/>
    <property type="match status" value="1"/>
</dbReference>
<dbReference type="SUPFAM" id="SSF51219">
    <property type="entry name" value="TRAP-like"/>
    <property type="match status" value="1"/>
</dbReference>
<dbReference type="InterPro" id="IPR016031">
    <property type="entry name" value="Trp_RNA-bd_attenuator-like_dom"/>
</dbReference>
<accession>A0AAJ4R8V4</accession>
<dbReference type="Pfam" id="PF01987">
    <property type="entry name" value="AIM24"/>
    <property type="match status" value="1"/>
</dbReference>
<keyword evidence="2" id="KW-1185">Reference proteome</keyword>
<organism evidence="1 2">
    <name type="scientific">Halosegnis longus</name>
    <dbReference type="NCBI Taxonomy" id="2216012"/>
    <lineage>
        <taxon>Archaea</taxon>
        <taxon>Methanobacteriati</taxon>
        <taxon>Methanobacteriota</taxon>
        <taxon>Stenosarchaea group</taxon>
        <taxon>Halobacteria</taxon>
        <taxon>Halobacteriales</taxon>
        <taxon>Natronomonadaceae</taxon>
        <taxon>Halosegnis</taxon>
    </lineage>
</organism>
<comment type="caution">
    <text evidence="1">The sequence shown here is derived from an EMBL/GenBank/DDBJ whole genome shotgun (WGS) entry which is preliminary data.</text>
</comment>
<dbReference type="InterPro" id="IPR002838">
    <property type="entry name" value="AIM24"/>
</dbReference>
<proteinExistence type="predicted"/>